<keyword evidence="3" id="KW-1185">Reference proteome</keyword>
<evidence type="ECO:0000313" key="2">
    <source>
        <dbReference type="EMBL" id="MCA0151718.1"/>
    </source>
</evidence>
<evidence type="ECO:0000259" key="1">
    <source>
        <dbReference type="Pfam" id="PF03235"/>
    </source>
</evidence>
<gene>
    <name evidence="2" type="ORF">LBV24_00725</name>
</gene>
<dbReference type="Pfam" id="PF03235">
    <property type="entry name" value="GmrSD_N"/>
    <property type="match status" value="1"/>
</dbReference>
<dbReference type="RefSeq" id="WP_224476690.1">
    <property type="nucleotide sequence ID" value="NZ_JAIUJS010000001.1"/>
</dbReference>
<comment type="caution">
    <text evidence="2">The sequence shown here is derived from an EMBL/GenBank/DDBJ whole genome shotgun (WGS) entry which is preliminary data.</text>
</comment>
<accession>A0ABS7XVP3</accession>
<evidence type="ECO:0000313" key="3">
    <source>
        <dbReference type="Proteomes" id="UP001198402"/>
    </source>
</evidence>
<dbReference type="PANTHER" id="PTHR39639">
    <property type="entry name" value="CHROMOSOME 16, WHOLE GENOME SHOTGUN SEQUENCE"/>
    <property type="match status" value="1"/>
</dbReference>
<name>A0ABS7XVP3_9FLAO</name>
<feature type="domain" description="GmrSD restriction endonucleases N-terminal" evidence="1">
    <location>
        <begin position="11"/>
        <end position="270"/>
    </location>
</feature>
<dbReference type="Proteomes" id="UP001198402">
    <property type="component" value="Unassembled WGS sequence"/>
</dbReference>
<protein>
    <submittedName>
        <fullName evidence="2">DUF262 domain-containing protein</fullName>
    </submittedName>
</protein>
<reference evidence="3" key="1">
    <citation type="submission" date="2023-07" db="EMBL/GenBank/DDBJ databases">
        <authorList>
            <person name="Yue Y."/>
        </authorList>
    </citation>
    <scope>NUCLEOTIDE SEQUENCE [LARGE SCALE GENOMIC DNA]</scope>
    <source>
        <strain evidence="3">2Y89</strain>
    </source>
</reference>
<dbReference type="EMBL" id="JAIUJS010000001">
    <property type="protein sequence ID" value="MCA0151718.1"/>
    <property type="molecule type" value="Genomic_DNA"/>
</dbReference>
<dbReference type="PANTHER" id="PTHR39639:SF1">
    <property type="entry name" value="DUF262 DOMAIN-CONTAINING PROTEIN"/>
    <property type="match status" value="1"/>
</dbReference>
<sequence>MNYSIQSLTIKSLIEMIESEILDLSPSYQREFIWSLKDQKELIKTIQKVYPLPNLFINRLEDGKFEMVDGQQRSRSIYRHYKDEIKFTKKDNLETLDKSVFLNYELPVVFLSNASQEEIREFYVLINKKGKFLNVPEVQRSEFRDTNFLKLAEKITADQKFINLDIFSNTSSIRLNDRDFVQELLGYLLMGYKDFENKENIGYEGIRDKKKYIDSEIFPEDISEDESKKLENHFNRILDKIVLLDSLESINSTRYRQRNDFYTLFNFINKHTELSDDILKYQYKILLQLDGKDSKGNQFIRPTNDECESLKNYAINCVSQSNSKHARKIRLDFFESMLINRKEDVESNETMLDVLSYLVDQFGNEKVGIKKISDYYLLDVDLLNS</sequence>
<dbReference type="InterPro" id="IPR004919">
    <property type="entry name" value="GmrSD_N"/>
</dbReference>
<proteinExistence type="predicted"/>
<organism evidence="2 3">
    <name type="scientific">Winogradskyella vincentii</name>
    <dbReference type="NCBI Taxonomy" id="2877122"/>
    <lineage>
        <taxon>Bacteria</taxon>
        <taxon>Pseudomonadati</taxon>
        <taxon>Bacteroidota</taxon>
        <taxon>Flavobacteriia</taxon>
        <taxon>Flavobacteriales</taxon>
        <taxon>Flavobacteriaceae</taxon>
        <taxon>Winogradskyella</taxon>
    </lineage>
</organism>